<feature type="domain" description="Protein kinase" evidence="2">
    <location>
        <begin position="202"/>
        <end position="459"/>
    </location>
</feature>
<dbReference type="SUPFAM" id="SSF56112">
    <property type="entry name" value="Protein kinase-like (PK-like)"/>
    <property type="match status" value="1"/>
</dbReference>
<protein>
    <recommendedName>
        <fullName evidence="2">Protein kinase domain-containing protein</fullName>
    </recommendedName>
</protein>
<organism evidence="3 4">
    <name type="scientific">Rotaria sordida</name>
    <dbReference type="NCBI Taxonomy" id="392033"/>
    <lineage>
        <taxon>Eukaryota</taxon>
        <taxon>Metazoa</taxon>
        <taxon>Spiralia</taxon>
        <taxon>Gnathifera</taxon>
        <taxon>Rotifera</taxon>
        <taxon>Eurotatoria</taxon>
        <taxon>Bdelloidea</taxon>
        <taxon>Philodinida</taxon>
        <taxon>Philodinidae</taxon>
        <taxon>Rotaria</taxon>
    </lineage>
</organism>
<dbReference type="Gene3D" id="1.10.510.10">
    <property type="entry name" value="Transferase(Phosphotransferase) domain 1"/>
    <property type="match status" value="1"/>
</dbReference>
<dbReference type="InterPro" id="IPR001245">
    <property type="entry name" value="Ser-Thr/Tyr_kinase_cat_dom"/>
</dbReference>
<evidence type="ECO:0000313" key="3">
    <source>
        <dbReference type="EMBL" id="CAF1000220.1"/>
    </source>
</evidence>
<dbReference type="PROSITE" id="PS00108">
    <property type="entry name" value="PROTEIN_KINASE_ST"/>
    <property type="match status" value="1"/>
</dbReference>
<dbReference type="InterPro" id="IPR036537">
    <property type="entry name" value="Adaptor_Cbl_N_dom_sf"/>
</dbReference>
<dbReference type="InterPro" id="IPR054000">
    <property type="entry name" value="MLKL_N"/>
</dbReference>
<sequence length="718" mass="83106">MEIALKIADVAWKIKILVDKVRANKKRCHRLNDRILVLVPLVQQLYEKKTLTKKYTTALERLLVCIEQCYTFIKRFTESNWFIRVYDQACHRDAFDELNQTLYICATDLNLALAVQHHFKDEQDDIDRRDDQEFLSKNFDKIIRLQSEHSQQHSTQLGNIERMFQSLIDNNKQNLDALMDDYKRQKMREEEKLFIHVQYSQVIFEQLIASASSGNVYKGRWSNSKVVVKELAISAMKGHEREEFVKTVEILTRIRHENIVQHLGACIEEPNRYLVLSELMPLGSLNDILRDKKLEFTWIDRWSIAKQITNAILYLHTFCSPSIIHKDIKSSNILLDYYGGNRRKYRAKINDFGLDQIHGAIGTLAWSAPETLRTMNRREFNAASDVYSLGVVMWELATGQVPYENQSSEDIIRHICNGEQLPVSYEHIPRMYANILYQTWNEDVDERLSCGQVFARLVIGSKRVDFNEDFWPDTMKSSPIRLNPPNVLDHLLVLKYQLNQPTEHRNIQAITEAVNELYNLKKANPKPIPSIFFKHLIDIGESFFEGKVDANSYIGMTCQLIALLAERSSMTEIIIEQGGIVFLLHVIQHFADTDQTIVKQAGDALNKLNGEIQSDTSKSKQVSNQNNIDTKIGYKSSSVPTNIDESDPTIVLQQITKQVQLEGCADEYVLIMIEELLRDTSDKVDEKASYKKETKKNSSEKKWRITDIFGKKSSERKK</sequence>
<dbReference type="CDD" id="cd21037">
    <property type="entry name" value="MLKL_NTD"/>
    <property type="match status" value="1"/>
</dbReference>
<dbReference type="AlphaFoldDB" id="A0A814GSF1"/>
<proteinExistence type="predicted"/>
<comment type="caution">
    <text evidence="3">The sequence shown here is derived from an EMBL/GenBank/DDBJ whole genome shotgun (WGS) entry which is preliminary data.</text>
</comment>
<dbReference type="GO" id="GO:0005524">
    <property type="term" value="F:ATP binding"/>
    <property type="evidence" value="ECO:0007669"/>
    <property type="project" value="InterPro"/>
</dbReference>
<evidence type="ECO:0000259" key="2">
    <source>
        <dbReference type="PROSITE" id="PS50011"/>
    </source>
</evidence>
<name>A0A814GSF1_9BILA</name>
<dbReference type="SMART" id="SM00220">
    <property type="entry name" value="S_TKc"/>
    <property type="match status" value="1"/>
</dbReference>
<dbReference type="InterPro" id="IPR000719">
    <property type="entry name" value="Prot_kinase_dom"/>
</dbReference>
<dbReference type="InterPro" id="IPR059179">
    <property type="entry name" value="MLKL-like_MCAfunc"/>
</dbReference>
<dbReference type="Pfam" id="PF07714">
    <property type="entry name" value="PK_Tyr_Ser-Thr"/>
    <property type="match status" value="1"/>
</dbReference>
<dbReference type="EMBL" id="CAJNOT010000492">
    <property type="protein sequence ID" value="CAF1000220.1"/>
    <property type="molecule type" value="Genomic_DNA"/>
</dbReference>
<dbReference type="Pfam" id="PF22215">
    <property type="entry name" value="MLKL_N"/>
    <property type="match status" value="1"/>
</dbReference>
<dbReference type="PANTHER" id="PTHR44329">
    <property type="entry name" value="SERINE/THREONINE-PROTEIN KINASE TNNI3K-RELATED"/>
    <property type="match status" value="1"/>
</dbReference>
<dbReference type="GO" id="GO:0004674">
    <property type="term" value="F:protein serine/threonine kinase activity"/>
    <property type="evidence" value="ECO:0007669"/>
    <property type="project" value="TreeGrafter"/>
</dbReference>
<gene>
    <name evidence="3" type="ORF">ZHD862_LOCUS12483</name>
</gene>
<reference evidence="3" key="1">
    <citation type="submission" date="2021-02" db="EMBL/GenBank/DDBJ databases">
        <authorList>
            <person name="Nowell W R."/>
        </authorList>
    </citation>
    <scope>NUCLEOTIDE SEQUENCE</scope>
</reference>
<evidence type="ECO:0000256" key="1">
    <source>
        <dbReference type="SAM" id="MobiDB-lite"/>
    </source>
</evidence>
<dbReference type="Proteomes" id="UP000663864">
    <property type="component" value="Unassembled WGS sequence"/>
</dbReference>
<accession>A0A814GSF1</accession>
<dbReference type="InterPro" id="IPR051681">
    <property type="entry name" value="Ser/Thr_Kinases-Pseudokinases"/>
</dbReference>
<evidence type="ECO:0000313" key="4">
    <source>
        <dbReference type="Proteomes" id="UP000663864"/>
    </source>
</evidence>
<dbReference type="InterPro" id="IPR011009">
    <property type="entry name" value="Kinase-like_dom_sf"/>
</dbReference>
<dbReference type="CDD" id="cd13999">
    <property type="entry name" value="STKc_MAP3K-like"/>
    <property type="match status" value="1"/>
</dbReference>
<dbReference type="InterPro" id="IPR008271">
    <property type="entry name" value="Ser/Thr_kinase_AS"/>
</dbReference>
<dbReference type="PROSITE" id="PS50011">
    <property type="entry name" value="PROTEIN_KINASE_DOM"/>
    <property type="match status" value="1"/>
</dbReference>
<feature type="region of interest" description="Disordered" evidence="1">
    <location>
        <begin position="682"/>
        <end position="701"/>
    </location>
</feature>
<dbReference type="GO" id="GO:0007166">
    <property type="term" value="P:cell surface receptor signaling pathway"/>
    <property type="evidence" value="ECO:0007669"/>
    <property type="project" value="InterPro"/>
</dbReference>
<dbReference type="Gene3D" id="1.20.930.20">
    <property type="entry name" value="Adaptor protein Cbl, N-terminal domain"/>
    <property type="match status" value="1"/>
</dbReference>